<sequence>MVFTSLCLGCSSRLGGRLKGGFGQTNPVLMRVDGLFRKQFDDTLEANNPEAHYLERLRYDLVMAKKHIFKAVNKVDEALFVMAMLSICGGEKELGEFFTEQLFALPSAKNHSPLNTLRVVDCKMMRLFRNSLQIDCMMVMVMAIEYQILMMRSSMVMEWGSSRTSKGCERPLNFRA</sequence>
<reference evidence="1" key="1">
    <citation type="submission" date="1999-10" db="EMBL/GenBank/DDBJ databases">
        <authorList>
            <person name="Ecker J.R."/>
        </authorList>
    </citation>
    <scope>NUCLEOTIDE SEQUENCE</scope>
</reference>
<dbReference type="AlphaFoldDB" id="Q9LQH1"/>
<organism evidence="1">
    <name type="scientific">Arabidopsis thaliana</name>
    <name type="common">Mouse-ear cress</name>
    <dbReference type="NCBI Taxonomy" id="3702"/>
    <lineage>
        <taxon>Eukaryota</taxon>
        <taxon>Viridiplantae</taxon>
        <taxon>Streptophyta</taxon>
        <taxon>Embryophyta</taxon>
        <taxon>Tracheophyta</taxon>
        <taxon>Spermatophyta</taxon>
        <taxon>Magnoliopsida</taxon>
        <taxon>eudicotyledons</taxon>
        <taxon>Gunneridae</taxon>
        <taxon>Pentapetalae</taxon>
        <taxon>rosids</taxon>
        <taxon>malvids</taxon>
        <taxon>Brassicales</taxon>
        <taxon>Brassicaceae</taxon>
        <taxon>Camelineae</taxon>
        <taxon>Arabidopsis</taxon>
    </lineage>
</organism>
<dbReference type="EMBL" id="AC007887">
    <property type="protein sequence ID" value="AAF79384.1"/>
    <property type="molecule type" value="Genomic_DNA"/>
</dbReference>
<proteinExistence type="predicted"/>
<reference key="2">
    <citation type="journal article" date="2000" name="Nature">
        <title>Sequence and analysis of chromosome 1 of the plant Arabidopsis thaliana.</title>
        <authorList>
            <person name="Theologis A."/>
            <person name="Ecker J.R."/>
            <person name="Palm C.J."/>
            <person name="Federspiel N.A."/>
            <person name="Kaul S."/>
            <person name="White O."/>
            <person name="Alonso J."/>
            <person name="Altafi H."/>
            <person name="Araujo R."/>
            <person name="Bowman C.L."/>
            <person name="Brooks S.Y."/>
            <person name="Buehler E."/>
            <person name="Chan A."/>
            <person name="Chao Q."/>
            <person name="Chen H."/>
            <person name="Cheuk R.F."/>
            <person name="Chin C.W."/>
            <person name="Chung M.K."/>
            <person name="Conn L."/>
            <person name="Conway A.B."/>
            <person name="Conway A.R."/>
            <person name="Creasy T.H."/>
            <person name="Dewar K."/>
            <person name="Dunn P."/>
            <person name="Etgu P."/>
            <person name="Feldblyum T.V."/>
            <person name="Feng J."/>
            <person name="Fong B."/>
            <person name="Fujii C.Y."/>
            <person name="Gill J.E."/>
            <person name="Goldsmith A.D."/>
            <person name="Haas B."/>
            <person name="Hansen N.F."/>
            <person name="Hughes B."/>
            <person name="Huizar L."/>
            <person name="Hunter J.L."/>
            <person name="Jenkins J."/>
            <person name="Johnson-Hopson C."/>
            <person name="Khan S."/>
            <person name="Khaykin E."/>
            <person name="Kim C.J."/>
            <person name="Koo H.L."/>
            <person name="Kremenetskaia I."/>
            <person name="Kurtz D.B."/>
            <person name="Kwan A."/>
            <person name="Lam B."/>
            <person name="Langin-Hooper S."/>
            <person name="Lee A."/>
            <person name="Lee J.M."/>
            <person name="Lenz C.A."/>
            <person name="Li J.H."/>
            <person name="Li Y."/>
            <person name="Lin X."/>
            <person name="Liu S.X."/>
            <person name="Liu Z.A."/>
            <person name="Luros J.S."/>
            <person name="Maiti R."/>
            <person name="Marziali A."/>
            <person name="Militscher J."/>
            <person name="Miranda M."/>
            <person name="Nguyen M."/>
            <person name="Nierman W.C."/>
            <person name="Osborne B.I."/>
            <person name="Pai G."/>
            <person name="Peterson J."/>
            <person name="Pham P.K."/>
            <person name="Rizzo M."/>
            <person name="Rooney T."/>
            <person name="Rowley D."/>
            <person name="Sakano H."/>
            <person name="Salzberg S.L."/>
            <person name="Schwartz J.R."/>
            <person name="Shinn P."/>
            <person name="Southwick A.M."/>
            <person name="Sun H."/>
            <person name="Tallon L.J."/>
            <person name="Tambunga G."/>
            <person name="Toriumi M.J."/>
            <person name="Town C.D."/>
            <person name="Utterback T."/>
            <person name="Van Aken S."/>
            <person name="Vaysberg M."/>
            <person name="Vysotskaia V.S."/>
            <person name="Walker M."/>
            <person name="Wu D."/>
            <person name="Yu G."/>
            <person name="Fraser C.M."/>
            <person name="Venter J.C."/>
            <person name="Davis R.W."/>
        </authorList>
    </citation>
    <scope>NUCLEOTIDE SEQUENCE [LARGE SCALE GENOMIC DNA]</scope>
    <source>
        <strain>cv. Columbia</strain>
    </source>
</reference>
<name>Q9LQH1_ARATH</name>
<evidence type="ECO:0000313" key="1">
    <source>
        <dbReference type="EMBL" id="AAF79384.1"/>
    </source>
</evidence>
<accession>Q9LQH1</accession>
<protein>
    <submittedName>
        <fullName evidence="1">F15O4.14</fullName>
    </submittedName>
</protein>
<reference evidence="1" key="3">
    <citation type="submission" date="2000-06" db="EMBL/GenBank/DDBJ databases">
        <authorList>
            <person name="Cheuk R."/>
            <person name="Shinn P."/>
            <person name="Brooks S."/>
            <person name="Buehler E."/>
            <person name="Chao Q."/>
            <person name="Johnson-Hopson C."/>
            <person name="Khan S."/>
            <person name="Kim C."/>
            <person name="Altafi H."/>
            <person name="Bei B."/>
            <person name="Chin C."/>
            <person name="Chiou J."/>
            <person name="Choi E."/>
            <person name="Conn L."/>
            <person name="Conway A."/>
            <person name="Gonzalez A."/>
            <person name="Hansen N."/>
            <person name="Howing B."/>
            <person name="Koo T."/>
            <person name="Lam B."/>
            <person name="Lee J."/>
            <person name="Lenz C."/>
            <person name="Li J."/>
            <person name="Liu A."/>
            <person name="Liu J."/>
            <person name="Liu S."/>
            <person name="Mukharsky N."/>
            <person name="Nguyen M."/>
            <person name="Palm C."/>
            <person name="Pham P."/>
            <person name="Sakano H."/>
            <person name="Schwartz J."/>
            <person name="Southwick A."/>
            <person name="Thaveri A."/>
            <person name="Toriumi M."/>
            <person name="Vaysberg M."/>
            <person name="Yu G."/>
            <person name="Davis R."/>
            <person name="Federspiel N."/>
            <person name="Theologis A."/>
            <person name="Ecker J."/>
        </authorList>
    </citation>
    <scope>NUCLEOTIDE SEQUENCE</scope>
</reference>